<dbReference type="AlphaFoldDB" id="A0A1C7LTH9"/>
<name>A0A1C7LTH9_GRIFR</name>
<organism evidence="2 3">
    <name type="scientific">Grifola frondosa</name>
    <name type="common">Maitake</name>
    <name type="synonym">Polyporus frondosus</name>
    <dbReference type="NCBI Taxonomy" id="5627"/>
    <lineage>
        <taxon>Eukaryota</taxon>
        <taxon>Fungi</taxon>
        <taxon>Dikarya</taxon>
        <taxon>Basidiomycota</taxon>
        <taxon>Agaricomycotina</taxon>
        <taxon>Agaricomycetes</taxon>
        <taxon>Polyporales</taxon>
        <taxon>Grifolaceae</taxon>
        <taxon>Grifola</taxon>
    </lineage>
</organism>
<evidence type="ECO:0008006" key="4">
    <source>
        <dbReference type="Google" id="ProtNLM"/>
    </source>
</evidence>
<comment type="caution">
    <text evidence="2">The sequence shown here is derived from an EMBL/GenBank/DDBJ whole genome shotgun (WGS) entry which is preliminary data.</text>
</comment>
<sequence>MSLPHDAPGGQAGPAAVQPAHILKRGARACTNCRKGNNRCEGEARLPIMWSDARSLTRHLSSLPRPDFAPPVCPLALCEAMTDSLLRFRFVPHRHATYGLVPNTTPSDDESEDTLPRSTLNPPIEMLQASPTPLRRLPPPRPIPLPGESLCHVAPADCSHELSRFKKRKRAEPTPRNAFPHVVENVRVFYPRSAAQSWIWRRALSLTQKPESFITCERAPVAPFS</sequence>
<protein>
    <recommendedName>
        <fullName evidence="4">Zn(2)-C6 fungal-type domain-containing protein</fullName>
    </recommendedName>
</protein>
<evidence type="ECO:0000313" key="2">
    <source>
        <dbReference type="EMBL" id="OBZ68053.1"/>
    </source>
</evidence>
<dbReference type="EMBL" id="LUGG01000022">
    <property type="protein sequence ID" value="OBZ68053.1"/>
    <property type="molecule type" value="Genomic_DNA"/>
</dbReference>
<reference evidence="2 3" key="1">
    <citation type="submission" date="2016-03" db="EMBL/GenBank/DDBJ databases">
        <title>Whole genome sequencing of Grifola frondosa 9006-11.</title>
        <authorList>
            <person name="Min B."/>
            <person name="Park H."/>
            <person name="Kim J.-G."/>
            <person name="Cho H."/>
            <person name="Oh Y.-L."/>
            <person name="Kong W.-S."/>
            <person name="Choi I.-G."/>
        </authorList>
    </citation>
    <scope>NUCLEOTIDE SEQUENCE [LARGE SCALE GENOMIC DNA]</scope>
    <source>
        <strain evidence="2 3">9006-11</strain>
    </source>
</reference>
<gene>
    <name evidence="2" type="ORF">A0H81_12031</name>
</gene>
<feature type="region of interest" description="Disordered" evidence="1">
    <location>
        <begin position="100"/>
        <end position="125"/>
    </location>
</feature>
<evidence type="ECO:0000313" key="3">
    <source>
        <dbReference type="Proteomes" id="UP000092993"/>
    </source>
</evidence>
<proteinExistence type="predicted"/>
<dbReference type="STRING" id="5627.A0A1C7LTH9"/>
<keyword evidence="3" id="KW-1185">Reference proteome</keyword>
<accession>A0A1C7LTH9</accession>
<evidence type="ECO:0000256" key="1">
    <source>
        <dbReference type="SAM" id="MobiDB-lite"/>
    </source>
</evidence>
<dbReference type="OrthoDB" id="4454541at2759"/>
<dbReference type="Proteomes" id="UP000092993">
    <property type="component" value="Unassembled WGS sequence"/>
</dbReference>